<evidence type="ECO:0000313" key="4">
    <source>
        <dbReference type="Proteomes" id="UP000789831"/>
    </source>
</evidence>
<dbReference type="AlphaFoldDB" id="A0A9N9D837"/>
<dbReference type="Proteomes" id="UP000789831">
    <property type="component" value="Unassembled WGS sequence"/>
</dbReference>
<evidence type="ECO:0000313" key="3">
    <source>
        <dbReference type="EMBL" id="CAG8630415.1"/>
    </source>
</evidence>
<feature type="non-terminal residue" evidence="3">
    <location>
        <position position="1"/>
    </location>
</feature>
<feature type="compositionally biased region" description="Pro residues" evidence="1">
    <location>
        <begin position="79"/>
        <end position="89"/>
    </location>
</feature>
<feature type="compositionally biased region" description="Low complexity" evidence="1">
    <location>
        <begin position="35"/>
        <end position="61"/>
    </location>
</feature>
<accession>A0A9N9D837</accession>
<feature type="region of interest" description="Disordered" evidence="1">
    <location>
        <begin position="1"/>
        <end position="89"/>
    </location>
</feature>
<dbReference type="EMBL" id="CAJVPL010003315">
    <property type="protein sequence ID" value="CAG8630415.1"/>
    <property type="molecule type" value="Genomic_DNA"/>
</dbReference>
<comment type="caution">
    <text evidence="3">The sequence shown here is derived from an EMBL/GenBank/DDBJ whole genome shotgun (WGS) entry which is preliminary data.</text>
</comment>
<name>A0A9N9D837_9GLOM</name>
<feature type="compositionally biased region" description="Low complexity" evidence="1">
    <location>
        <begin position="1"/>
        <end position="25"/>
    </location>
</feature>
<sequence>NLQVEQSQSRPWNSRSSGSSKTAASPTNYTSRGINNNSESSTTTSRVTSLHTNFNNNDNNNAESASAATIKPKKLSPHVPLPPNQPSNT</sequence>
<dbReference type="EMBL" id="CAJVPL010003315">
    <property type="protein sequence ID" value="CAG8630402.1"/>
    <property type="molecule type" value="Genomic_DNA"/>
</dbReference>
<evidence type="ECO:0000313" key="2">
    <source>
        <dbReference type="EMBL" id="CAG8630402.1"/>
    </source>
</evidence>
<organism evidence="3 4">
    <name type="scientific">Ambispora gerdemannii</name>
    <dbReference type="NCBI Taxonomy" id="144530"/>
    <lineage>
        <taxon>Eukaryota</taxon>
        <taxon>Fungi</taxon>
        <taxon>Fungi incertae sedis</taxon>
        <taxon>Mucoromycota</taxon>
        <taxon>Glomeromycotina</taxon>
        <taxon>Glomeromycetes</taxon>
        <taxon>Archaeosporales</taxon>
        <taxon>Ambisporaceae</taxon>
        <taxon>Ambispora</taxon>
    </lineage>
</organism>
<proteinExistence type="predicted"/>
<evidence type="ECO:0000256" key="1">
    <source>
        <dbReference type="SAM" id="MobiDB-lite"/>
    </source>
</evidence>
<protein>
    <submittedName>
        <fullName evidence="2">3188_t:CDS:1</fullName>
    </submittedName>
    <submittedName>
        <fullName evidence="3">3189_t:CDS:1</fullName>
    </submittedName>
</protein>
<gene>
    <name evidence="2" type="ORF">AGERDE_LOCUS10499</name>
    <name evidence="3" type="ORF">AGERDE_LOCUS10500</name>
</gene>
<reference evidence="3" key="1">
    <citation type="submission" date="2021-06" db="EMBL/GenBank/DDBJ databases">
        <authorList>
            <person name="Kallberg Y."/>
            <person name="Tangrot J."/>
            <person name="Rosling A."/>
        </authorList>
    </citation>
    <scope>NUCLEOTIDE SEQUENCE</scope>
    <source>
        <strain evidence="3">MT106</strain>
    </source>
</reference>
<keyword evidence="4" id="KW-1185">Reference proteome</keyword>